<dbReference type="SUPFAM" id="SSF144232">
    <property type="entry name" value="HIT/MYND zinc finger-like"/>
    <property type="match status" value="1"/>
</dbReference>
<keyword evidence="7" id="KW-1185">Reference proteome</keyword>
<dbReference type="AlphaFoldDB" id="A0AAW0CAE6"/>
<evidence type="ECO:0000256" key="2">
    <source>
        <dbReference type="ARBA" id="ARBA00022771"/>
    </source>
</evidence>
<gene>
    <name evidence="6" type="ORF">R3P38DRAFT_2616391</name>
</gene>
<comment type="caution">
    <text evidence="6">The sequence shown here is derived from an EMBL/GenBank/DDBJ whole genome shotgun (WGS) entry which is preliminary data.</text>
</comment>
<accession>A0AAW0CAE6</accession>
<evidence type="ECO:0000313" key="7">
    <source>
        <dbReference type="Proteomes" id="UP001362999"/>
    </source>
</evidence>
<protein>
    <recommendedName>
        <fullName evidence="5">MYND-type domain-containing protein</fullName>
    </recommendedName>
</protein>
<keyword evidence="1" id="KW-0479">Metal-binding</keyword>
<evidence type="ECO:0000259" key="5">
    <source>
        <dbReference type="PROSITE" id="PS50865"/>
    </source>
</evidence>
<feature type="domain" description="MYND-type" evidence="5">
    <location>
        <begin position="346"/>
        <end position="385"/>
    </location>
</feature>
<dbReference type="GO" id="GO:0008270">
    <property type="term" value="F:zinc ion binding"/>
    <property type="evidence" value="ECO:0007669"/>
    <property type="project" value="UniProtKB-KW"/>
</dbReference>
<evidence type="ECO:0000313" key="6">
    <source>
        <dbReference type="EMBL" id="KAK7035882.1"/>
    </source>
</evidence>
<dbReference type="Pfam" id="PF01753">
    <property type="entry name" value="zf-MYND"/>
    <property type="match status" value="1"/>
</dbReference>
<keyword evidence="3" id="KW-0862">Zinc</keyword>
<reference evidence="6 7" key="1">
    <citation type="journal article" date="2024" name="J Genomics">
        <title>Draft genome sequencing and assembly of Favolaschia claudopus CIRM-BRFM 2984 isolated from oak limbs.</title>
        <authorList>
            <person name="Navarro D."/>
            <person name="Drula E."/>
            <person name="Chaduli D."/>
            <person name="Cazenave R."/>
            <person name="Ahrendt S."/>
            <person name="Wang J."/>
            <person name="Lipzen A."/>
            <person name="Daum C."/>
            <person name="Barry K."/>
            <person name="Grigoriev I.V."/>
            <person name="Favel A."/>
            <person name="Rosso M.N."/>
            <person name="Martin F."/>
        </authorList>
    </citation>
    <scope>NUCLEOTIDE SEQUENCE [LARGE SCALE GENOMIC DNA]</scope>
    <source>
        <strain evidence="6 7">CIRM-BRFM 2984</strain>
    </source>
</reference>
<evidence type="ECO:0000256" key="1">
    <source>
        <dbReference type="ARBA" id="ARBA00022723"/>
    </source>
</evidence>
<name>A0AAW0CAE6_9AGAR</name>
<organism evidence="6 7">
    <name type="scientific">Favolaschia claudopus</name>
    <dbReference type="NCBI Taxonomy" id="2862362"/>
    <lineage>
        <taxon>Eukaryota</taxon>
        <taxon>Fungi</taxon>
        <taxon>Dikarya</taxon>
        <taxon>Basidiomycota</taxon>
        <taxon>Agaricomycotina</taxon>
        <taxon>Agaricomycetes</taxon>
        <taxon>Agaricomycetidae</taxon>
        <taxon>Agaricales</taxon>
        <taxon>Marasmiineae</taxon>
        <taxon>Mycenaceae</taxon>
        <taxon>Favolaschia</taxon>
    </lineage>
</organism>
<evidence type="ECO:0000256" key="3">
    <source>
        <dbReference type="ARBA" id="ARBA00022833"/>
    </source>
</evidence>
<dbReference type="PROSITE" id="PS01360">
    <property type="entry name" value="ZF_MYND_1"/>
    <property type="match status" value="1"/>
</dbReference>
<dbReference type="PROSITE" id="PS50865">
    <property type="entry name" value="ZF_MYND_2"/>
    <property type="match status" value="1"/>
</dbReference>
<evidence type="ECO:0000256" key="4">
    <source>
        <dbReference type="PROSITE-ProRule" id="PRU00134"/>
    </source>
</evidence>
<dbReference type="EMBL" id="JAWWNJ010000019">
    <property type="protein sequence ID" value="KAK7035882.1"/>
    <property type="molecule type" value="Genomic_DNA"/>
</dbReference>
<keyword evidence="2 4" id="KW-0863">Zinc-finger</keyword>
<dbReference type="InterPro" id="IPR002893">
    <property type="entry name" value="Znf_MYND"/>
</dbReference>
<dbReference type="Proteomes" id="UP001362999">
    <property type="component" value="Unassembled WGS sequence"/>
</dbReference>
<proteinExistence type="predicted"/>
<sequence length="396" mass="45485">MEDKMKKLTEQLDCFGRNDIMWKAMDQGLEIDEMDGTAPQELYALDHDNDWGAYDRLPLDKQQKWDRKAAAQNKRSLAFWVGYFRPISLEIDKSADVLASVLVKIFPKQVVPEPDLEDQVYGNALMSQMALLPRYDATLSAALLRIFYEPRWYDKGGFRLRSCAGRLFAHAAPSPAFMKTWTRILVGHNEVERPWPSDKILASVACIGEKISWHHSPTLGRQLWDVYSVMLASPHIAADIKGLILSLTRYSFVGLKLILPKLFHVSKDIIALRRKAPELGLEEIDVAMLWLILAEERRIRWADEEEAWLEQVLPAVESNWKTRLARVKSTVSSNQLHIILSRDVFCSWCLQRCANAKSCSRCKGPSYCDVSCQKEAWRAHHKHVCTDNINQFREQA</sequence>
<dbReference type="Gene3D" id="6.10.140.2220">
    <property type="match status" value="1"/>
</dbReference>